<evidence type="ECO:0000313" key="1">
    <source>
        <dbReference type="EMBL" id="MDL0081685.1"/>
    </source>
</evidence>
<organism evidence="1 2">
    <name type="scientific">Helicobacter zhangjianzhongii</name>
    <dbReference type="NCBI Taxonomy" id="2974574"/>
    <lineage>
        <taxon>Bacteria</taxon>
        <taxon>Pseudomonadati</taxon>
        <taxon>Campylobacterota</taxon>
        <taxon>Epsilonproteobacteria</taxon>
        <taxon>Campylobacterales</taxon>
        <taxon>Helicobacteraceae</taxon>
        <taxon>Helicobacter</taxon>
    </lineage>
</organism>
<accession>A0ACC6FR99</accession>
<sequence>MKLKDFDFRIWDNGQKYAGDVVKKYMGLSGFSDDVEVELWSGFYDSKGVKIYEGDIVQDSQGNTLVVSDSVIAIIKKIDVEVIGNIHENAELRGQNE</sequence>
<dbReference type="Proteomes" id="UP001173802">
    <property type="component" value="Unassembled WGS sequence"/>
</dbReference>
<dbReference type="EMBL" id="JANURN010000002">
    <property type="protein sequence ID" value="MDL0081685.1"/>
    <property type="molecule type" value="Genomic_DNA"/>
</dbReference>
<protein>
    <submittedName>
        <fullName evidence="1">YopX family protein</fullName>
    </submittedName>
</protein>
<name>A0ACC6FR99_9HELI</name>
<reference evidence="1 2" key="1">
    <citation type="journal article" date="2023" name="Microorganisms">
        <title>Isolation and Genomic Characteristics of Cat-Borne Campylobacter felis sp. nov. and Sheep-Borne Campylobacter ovis sp. nov.</title>
        <authorList>
            <person name="Wang H."/>
            <person name="Li Y."/>
            <person name="Gu Y."/>
            <person name="Zhou G."/>
            <person name="Chen X."/>
            <person name="Zhang X."/>
            <person name="Shao Z."/>
            <person name="Zhang J."/>
            <person name="Zhang M."/>
        </authorList>
    </citation>
    <scope>NUCLEOTIDE SEQUENCE [LARGE SCALE GENOMIC DNA]</scope>
    <source>
        <strain evidence="1 2">XJK30-2</strain>
    </source>
</reference>
<keyword evidence="2" id="KW-1185">Reference proteome</keyword>
<comment type="caution">
    <text evidence="1">The sequence shown here is derived from an EMBL/GenBank/DDBJ whole genome shotgun (WGS) entry which is preliminary data.</text>
</comment>
<evidence type="ECO:0000313" key="2">
    <source>
        <dbReference type="Proteomes" id="UP001173802"/>
    </source>
</evidence>
<proteinExistence type="predicted"/>
<gene>
    <name evidence="1" type="ORF">NYG90_03170</name>
</gene>